<dbReference type="PATRIC" id="fig|390333.13.peg.746"/>
<dbReference type="FunFam" id="3.90.960.10:FF:000005">
    <property type="entry name" value="Putative prolyl-tRNA synthetase"/>
    <property type="match status" value="1"/>
</dbReference>
<dbReference type="CDD" id="cd04335">
    <property type="entry name" value="PrdX_deacylase"/>
    <property type="match status" value="1"/>
</dbReference>
<dbReference type="PANTHER" id="PTHR31423">
    <property type="entry name" value="YBAK DOMAIN-CONTAINING PROTEIN"/>
    <property type="match status" value="1"/>
</dbReference>
<dbReference type="Proteomes" id="UP000001259">
    <property type="component" value="Chromosome"/>
</dbReference>
<dbReference type="GO" id="GO:0006412">
    <property type="term" value="P:translation"/>
    <property type="evidence" value="ECO:0007669"/>
    <property type="project" value="UniProtKB-KW"/>
</dbReference>
<dbReference type="RefSeq" id="WP_011544367.1">
    <property type="nucleotide sequence ID" value="NC_008054.1"/>
</dbReference>
<feature type="domain" description="YbaK/aminoacyl-tRNA synthetase-associated" evidence="3">
    <location>
        <begin position="21"/>
        <end position="147"/>
    </location>
</feature>
<dbReference type="eggNOG" id="COG3760">
    <property type="taxonomic scope" value="Bacteria"/>
</dbReference>
<reference evidence="4 5" key="1">
    <citation type="journal article" date="2006" name="Proc. Natl. Acad. Sci. U.S.A.">
        <title>The complete genome sequence of Lactobacillus bulgaricus reveals extensive and ongoing reductive evolution.</title>
        <authorList>
            <person name="van de Guchte M."/>
            <person name="Penaud S."/>
            <person name="Grimaldi C."/>
            <person name="Barbe V."/>
            <person name="Bryson K."/>
            <person name="Nicolas P."/>
            <person name="Robert C."/>
            <person name="Oztas S."/>
            <person name="Mangenot S."/>
            <person name="Couloux A."/>
            <person name="Loux V."/>
            <person name="Dervyn R."/>
            <person name="Bossy R."/>
            <person name="Bolotin A."/>
            <person name="Batto J.-M."/>
            <person name="Walunas T."/>
            <person name="Gibrat J.-F."/>
            <person name="Bessieres P."/>
            <person name="Weissenbach J."/>
            <person name="Ehrlich S.D."/>
            <person name="Maguin E."/>
        </authorList>
    </citation>
    <scope>NUCLEOTIDE SEQUENCE [LARGE SCALE GENOMIC DNA]</scope>
    <source>
        <strain evidence="5">ATCC 11842 / DSM 20081 / BCRC 10696 / JCM 1002 / NBRC 13953 / NCIMB 11778 / NCTC 12712 / WDCM 00102 / Lb 14</strain>
    </source>
</reference>
<comment type="similarity">
    <text evidence="1">Belongs to the PRORSD1 family.</text>
</comment>
<dbReference type="HOGENOM" id="CLU_104635_0_0_9"/>
<dbReference type="Pfam" id="PF04073">
    <property type="entry name" value="tRNA_edit"/>
    <property type="match status" value="1"/>
</dbReference>
<dbReference type="InterPro" id="IPR040285">
    <property type="entry name" value="ProX/PRXD1"/>
</dbReference>
<dbReference type="PANTHER" id="PTHR31423:SF3">
    <property type="entry name" value="PROLYL-TRNA SYNTHETASE ASSOCIATED DOMAIN-CONTAINING PROTEIN 1-RELATED"/>
    <property type="match status" value="1"/>
</dbReference>
<protein>
    <recommendedName>
        <fullName evidence="3">YbaK/aminoacyl-tRNA synthetase-associated domain-containing protein</fullName>
    </recommendedName>
</protein>
<dbReference type="KEGG" id="ldb:Ldb2202"/>
<sequence length="158" mass="18390">MFEEVKDKLAELGIDYQLVEHAPALTTEQADEFIEGIPGVRTKTLFLTNKKKRNFYLVIMDDAKRLNMDKFKEIAGKKQIKMASEKSLFEKMGLPSRVVSPFGLLNNADHDIQVYFDKEIVDEDRMSFHPNTNEKTIFIKTEDLFKFLKNLGYEAFTR</sequence>
<evidence type="ECO:0000256" key="2">
    <source>
        <dbReference type="ARBA" id="ARBA00022917"/>
    </source>
</evidence>
<dbReference type="AlphaFoldDB" id="Q1G806"/>
<proteinExistence type="inferred from homology"/>
<organism evidence="4 5">
    <name type="scientific">Lactobacillus delbrueckii subsp. bulgaricus (strain ATCC 11842 / DSM 20081 / BCRC 10696 / JCM 1002 / NBRC 13953 / NCIMB 11778 / NCTC 12712 / WDCM 00102 / Lb 14)</name>
    <dbReference type="NCBI Taxonomy" id="390333"/>
    <lineage>
        <taxon>Bacteria</taxon>
        <taxon>Bacillati</taxon>
        <taxon>Bacillota</taxon>
        <taxon>Bacilli</taxon>
        <taxon>Lactobacillales</taxon>
        <taxon>Lactobacillaceae</taxon>
        <taxon>Lactobacillus</taxon>
    </lineage>
</organism>
<dbReference type="SUPFAM" id="SSF55826">
    <property type="entry name" value="YbaK/ProRS associated domain"/>
    <property type="match status" value="1"/>
</dbReference>
<dbReference type="InterPro" id="IPR036754">
    <property type="entry name" value="YbaK/aa-tRNA-synt-asso_dom_sf"/>
</dbReference>
<dbReference type="Gene3D" id="3.90.960.10">
    <property type="entry name" value="YbaK/aminoacyl-tRNA synthetase-associated domain"/>
    <property type="match status" value="1"/>
</dbReference>
<gene>
    <name evidence="4" type="ordered locus">Ldb2202</name>
</gene>
<evidence type="ECO:0000256" key="1">
    <source>
        <dbReference type="ARBA" id="ARBA00010201"/>
    </source>
</evidence>
<keyword evidence="2" id="KW-0648">Protein biosynthesis</keyword>
<evidence type="ECO:0000259" key="3">
    <source>
        <dbReference type="Pfam" id="PF04073"/>
    </source>
</evidence>
<evidence type="ECO:0000313" key="4">
    <source>
        <dbReference type="EMBL" id="CAI98926.1"/>
    </source>
</evidence>
<name>Q1G806_LACDA</name>
<dbReference type="EMBL" id="CR954253">
    <property type="protein sequence ID" value="CAI98926.1"/>
    <property type="molecule type" value="Genomic_DNA"/>
</dbReference>
<keyword evidence="5" id="KW-1185">Reference proteome</keyword>
<dbReference type="GO" id="GO:0002161">
    <property type="term" value="F:aminoacyl-tRNA deacylase activity"/>
    <property type="evidence" value="ECO:0007669"/>
    <property type="project" value="InterPro"/>
</dbReference>
<accession>Q1G806</accession>
<evidence type="ECO:0000313" key="5">
    <source>
        <dbReference type="Proteomes" id="UP000001259"/>
    </source>
</evidence>
<dbReference type="InterPro" id="IPR007214">
    <property type="entry name" value="YbaK/aa-tRNA-synth-assoc-dom"/>
</dbReference>